<evidence type="ECO:0000256" key="7">
    <source>
        <dbReference type="ARBA" id="ARBA00022771"/>
    </source>
</evidence>
<feature type="domain" description="C2H2-type" evidence="15">
    <location>
        <begin position="69"/>
        <end position="91"/>
    </location>
</feature>
<dbReference type="InterPro" id="IPR022755">
    <property type="entry name" value="Znf_C2H2_jaz"/>
</dbReference>
<feature type="compositionally biased region" description="Acidic residues" evidence="14">
    <location>
        <begin position="192"/>
        <end position="231"/>
    </location>
</feature>
<reference evidence="16" key="1">
    <citation type="thesis" date="2020" institute="ProQuest LLC" country="789 East Eisenhower Parkway, Ann Arbor, MI, USA">
        <title>Comparative Genomics and Chromosome Evolution.</title>
        <authorList>
            <person name="Mudd A.B."/>
        </authorList>
    </citation>
    <scope>NUCLEOTIDE SEQUENCE</scope>
    <source>
        <strain evidence="16">1538</strain>
        <tissue evidence="16">Blood</tissue>
    </source>
</reference>
<evidence type="ECO:0000313" key="16">
    <source>
        <dbReference type="EMBL" id="DBA24653.1"/>
    </source>
</evidence>
<keyword evidence="3" id="KW-0963">Cytoplasm</keyword>
<organism evidence="16 17">
    <name type="scientific">Pyxicephalus adspersus</name>
    <name type="common">African bullfrog</name>
    <dbReference type="NCBI Taxonomy" id="30357"/>
    <lineage>
        <taxon>Eukaryota</taxon>
        <taxon>Metazoa</taxon>
        <taxon>Chordata</taxon>
        <taxon>Craniata</taxon>
        <taxon>Vertebrata</taxon>
        <taxon>Euteleostomi</taxon>
        <taxon>Amphibia</taxon>
        <taxon>Batrachia</taxon>
        <taxon>Anura</taxon>
        <taxon>Neobatrachia</taxon>
        <taxon>Ranoidea</taxon>
        <taxon>Pyxicephalidae</taxon>
        <taxon>Pyxicephalinae</taxon>
        <taxon>Pyxicephalus</taxon>
    </lineage>
</organism>
<dbReference type="InterPro" id="IPR003604">
    <property type="entry name" value="Matrin/U1-like-C_Znf_C2H2"/>
</dbReference>
<evidence type="ECO:0000313" key="17">
    <source>
        <dbReference type="Proteomes" id="UP001181693"/>
    </source>
</evidence>
<dbReference type="Proteomes" id="UP001181693">
    <property type="component" value="Unassembled WGS sequence"/>
</dbReference>
<accession>A0AAV3ARF5</accession>
<protein>
    <recommendedName>
        <fullName evidence="12">Cytoplasmic 60S subunit biogenesis factor ZNF622</fullName>
    </recommendedName>
    <alternativeName>
        <fullName evidence="13">Zinc finger protein 622</fullName>
    </alternativeName>
</protein>
<dbReference type="Pfam" id="PF12171">
    <property type="entry name" value="zf-C2H2_jaz"/>
    <property type="match status" value="1"/>
</dbReference>
<dbReference type="InterPro" id="IPR041661">
    <property type="entry name" value="ZN622/Rei1/Reh1_Znf-C2H2"/>
</dbReference>
<evidence type="ECO:0000256" key="10">
    <source>
        <dbReference type="ARBA" id="ARBA00034126"/>
    </source>
</evidence>
<keyword evidence="5" id="KW-0479">Metal-binding</keyword>
<evidence type="ECO:0000256" key="12">
    <source>
        <dbReference type="ARBA" id="ARBA00071731"/>
    </source>
</evidence>
<evidence type="ECO:0000256" key="11">
    <source>
        <dbReference type="ARBA" id="ARBA00059765"/>
    </source>
</evidence>
<keyword evidence="7" id="KW-0863">Zinc-finger</keyword>
<feature type="region of interest" description="Disordered" evidence="14">
    <location>
        <begin position="135"/>
        <end position="235"/>
    </location>
</feature>
<evidence type="ECO:0000256" key="9">
    <source>
        <dbReference type="ARBA" id="ARBA00023242"/>
    </source>
</evidence>
<dbReference type="SMART" id="SM00355">
    <property type="entry name" value="ZnF_C2H2"/>
    <property type="match status" value="4"/>
</dbReference>
<dbReference type="GO" id="GO:0005634">
    <property type="term" value="C:nucleus"/>
    <property type="evidence" value="ECO:0007669"/>
    <property type="project" value="UniProtKB-SubCell"/>
</dbReference>
<name>A0AAV3ARF5_PYXAD</name>
<evidence type="ECO:0000256" key="4">
    <source>
        <dbReference type="ARBA" id="ARBA00022517"/>
    </source>
</evidence>
<evidence type="ECO:0000256" key="6">
    <source>
        <dbReference type="ARBA" id="ARBA00022737"/>
    </source>
</evidence>
<keyword evidence="9" id="KW-0539">Nucleus</keyword>
<comment type="function">
    <text evidence="11">Pre-60S-associated cytoplasmic factor involved in the cytoplasmic maturation of the 60S subunit.</text>
</comment>
<dbReference type="FunFam" id="3.30.160.60:FF:000915">
    <property type="entry name" value="Zinc finger protein 622"/>
    <property type="match status" value="1"/>
</dbReference>
<evidence type="ECO:0000256" key="8">
    <source>
        <dbReference type="ARBA" id="ARBA00022833"/>
    </source>
</evidence>
<dbReference type="PROSITE" id="PS00028">
    <property type="entry name" value="ZINC_FINGER_C2H2_1"/>
    <property type="match status" value="2"/>
</dbReference>
<evidence type="ECO:0000256" key="5">
    <source>
        <dbReference type="ARBA" id="ARBA00022723"/>
    </source>
</evidence>
<feature type="domain" description="C2H2-type" evidence="15">
    <location>
        <begin position="6"/>
        <end position="28"/>
    </location>
</feature>
<dbReference type="GO" id="GO:0030687">
    <property type="term" value="C:preribosome, large subunit precursor"/>
    <property type="evidence" value="ECO:0007669"/>
    <property type="project" value="TreeGrafter"/>
</dbReference>
<comment type="caution">
    <text evidence="16">The sequence shown here is derived from an EMBL/GenBank/DDBJ whole genome shotgun (WGS) entry which is preliminary data.</text>
</comment>
<evidence type="ECO:0000256" key="2">
    <source>
        <dbReference type="ARBA" id="ARBA00004496"/>
    </source>
</evidence>
<proteinExistence type="inferred from homology"/>
<sequence>MSAYTCITCRVAFADPDIQRAHYKTDWHRYNLKRKVADMPSVTAENFQERVLAQRAVVEEQSKETATYCTVCSKRFSTFNAFENHLKSRKHLDLEKKTALAVTKKVEMLNEKNLEKGLRAENVDKDAMNSVIQQAIKAQPSMSPKKKVSIAQDTDMASVSDKQGSQVKTRPEKPPRLQWYEQQAKKLSSKDDENDSVEDEEDNEGWEDMGSEDDEDSEEEEHEEMEDDVAEEGSAAAADITTPHGAIPVTECLFCSHHSRSLVKNVAHMTKIHSFFIPDVEYLQDLHGLISYLGEKVGVGKICLWCNEKGKSFYTTESVQAHMVDKSHCRLFTDGDAALEFADFYDFRSSYPDHKEGDDVEMDDGDVPDEKNLEYDEETMELVLPSGARIGHRTLMRYYKQKFGLSRAVVVSKNQKAVGRVLQQYKALGWTGGTGGTLQHGRDMQYIQKMKSKWMLKTGMANNATKQMHFRPQIIF</sequence>
<comment type="subcellular location">
    <subcellularLocation>
        <location evidence="2">Cytoplasm</location>
    </subcellularLocation>
    <subcellularLocation>
        <location evidence="1">Nucleus</location>
    </subcellularLocation>
</comment>
<dbReference type="EMBL" id="DYDO01000005">
    <property type="protein sequence ID" value="DBA24653.1"/>
    <property type="molecule type" value="Genomic_DNA"/>
</dbReference>
<comment type="similarity">
    <text evidence="10">Belongs to the REI1 family.</text>
</comment>
<gene>
    <name evidence="16" type="ORF">GDO54_012280</name>
</gene>
<dbReference type="GO" id="GO:0005737">
    <property type="term" value="C:cytoplasm"/>
    <property type="evidence" value="ECO:0007669"/>
    <property type="project" value="UniProtKB-SubCell"/>
</dbReference>
<dbReference type="AlphaFoldDB" id="A0AAV3ARF5"/>
<dbReference type="PANTHER" id="PTHR13182:SF8">
    <property type="entry name" value="CYTOPLASMIC 60S SUBUNIT BIOGENESIS FACTOR ZNF622"/>
    <property type="match status" value="1"/>
</dbReference>
<keyword evidence="6" id="KW-0677">Repeat</keyword>
<dbReference type="GO" id="GO:0003676">
    <property type="term" value="F:nucleic acid binding"/>
    <property type="evidence" value="ECO:0007669"/>
    <property type="project" value="InterPro"/>
</dbReference>
<dbReference type="PANTHER" id="PTHR13182">
    <property type="entry name" value="ZINC FINGER PROTEIN 622"/>
    <property type="match status" value="1"/>
</dbReference>
<keyword evidence="4" id="KW-0690">Ribosome biogenesis</keyword>
<dbReference type="InterPro" id="IPR036236">
    <property type="entry name" value="Znf_C2H2_sf"/>
</dbReference>
<dbReference type="SMART" id="SM00451">
    <property type="entry name" value="ZnF_U1"/>
    <property type="match status" value="2"/>
</dbReference>
<keyword evidence="17" id="KW-1185">Reference proteome</keyword>
<keyword evidence="8" id="KW-0862">Zinc</keyword>
<dbReference type="InterPro" id="IPR040025">
    <property type="entry name" value="Znf622/Rei1/Reh1"/>
</dbReference>
<dbReference type="Gene3D" id="3.30.160.60">
    <property type="entry name" value="Classic Zinc Finger"/>
    <property type="match status" value="1"/>
</dbReference>
<dbReference type="SUPFAM" id="SSF57667">
    <property type="entry name" value="beta-beta-alpha zinc fingers"/>
    <property type="match status" value="2"/>
</dbReference>
<feature type="compositionally biased region" description="Polar residues" evidence="14">
    <location>
        <begin position="151"/>
        <end position="168"/>
    </location>
</feature>
<dbReference type="InterPro" id="IPR013087">
    <property type="entry name" value="Znf_C2H2_type"/>
</dbReference>
<evidence type="ECO:0000259" key="15">
    <source>
        <dbReference type="PROSITE" id="PS00028"/>
    </source>
</evidence>
<evidence type="ECO:0000256" key="14">
    <source>
        <dbReference type="SAM" id="MobiDB-lite"/>
    </source>
</evidence>
<evidence type="ECO:0000256" key="13">
    <source>
        <dbReference type="ARBA" id="ARBA00078728"/>
    </source>
</evidence>
<dbReference type="Pfam" id="PF12756">
    <property type="entry name" value="zf-C2H2_2"/>
    <property type="match status" value="1"/>
</dbReference>
<evidence type="ECO:0000256" key="3">
    <source>
        <dbReference type="ARBA" id="ARBA00022490"/>
    </source>
</evidence>
<evidence type="ECO:0000256" key="1">
    <source>
        <dbReference type="ARBA" id="ARBA00004123"/>
    </source>
</evidence>
<dbReference type="GO" id="GO:0008270">
    <property type="term" value="F:zinc ion binding"/>
    <property type="evidence" value="ECO:0007669"/>
    <property type="project" value="UniProtKB-KW"/>
</dbReference>
<dbReference type="GO" id="GO:0042273">
    <property type="term" value="P:ribosomal large subunit biogenesis"/>
    <property type="evidence" value="ECO:0007669"/>
    <property type="project" value="UniProtKB-ARBA"/>
</dbReference>